<gene>
    <name evidence="1" type="ORF">BRAPAZ1V2_A09P68800.2</name>
</gene>
<evidence type="ECO:0000313" key="1">
    <source>
        <dbReference type="EMBL" id="CAG7866413.1"/>
    </source>
</evidence>
<dbReference type="Proteomes" id="UP000694005">
    <property type="component" value="Chromosome A09"/>
</dbReference>
<protein>
    <submittedName>
        <fullName evidence="1">Uncharacterized protein</fullName>
    </submittedName>
</protein>
<dbReference type="AlphaFoldDB" id="A0A8D9G286"/>
<proteinExistence type="predicted"/>
<evidence type="ECO:0000313" key="2">
    <source>
        <dbReference type="Proteomes" id="UP000694005"/>
    </source>
</evidence>
<dbReference type="EMBL" id="LS974625">
    <property type="protein sequence ID" value="CAG7866413.1"/>
    <property type="molecule type" value="Genomic_DNA"/>
</dbReference>
<dbReference type="Gramene" id="A09p68800.2_BraZ1">
    <property type="protein sequence ID" value="A09p68800.2_BraZ1.CDS"/>
    <property type="gene ID" value="A09g68800.2_BraZ1"/>
</dbReference>
<reference evidence="1 2" key="1">
    <citation type="submission" date="2021-07" db="EMBL/GenBank/DDBJ databases">
        <authorList>
            <consortium name="Genoscope - CEA"/>
            <person name="William W."/>
        </authorList>
    </citation>
    <scope>NUCLEOTIDE SEQUENCE [LARGE SCALE GENOMIC DNA]</scope>
</reference>
<accession>A0A8D9G286</accession>
<name>A0A8D9G286_BRACM</name>
<sequence length="105" mass="12415">MVYVTQERCYWGRVFSRVELCLLFFRNAVPREAAMVQEAEDHAHCLWNYGGTPNMDKSKLDTRVLQRTVMQLHHQVIYRFCKLFADIFESSTDIAVHNGIYKKEL</sequence>
<organism evidence="1 2">
    <name type="scientific">Brassica campestris</name>
    <name type="common">Field mustard</name>
    <dbReference type="NCBI Taxonomy" id="3711"/>
    <lineage>
        <taxon>Eukaryota</taxon>
        <taxon>Viridiplantae</taxon>
        <taxon>Streptophyta</taxon>
        <taxon>Embryophyta</taxon>
        <taxon>Tracheophyta</taxon>
        <taxon>Spermatophyta</taxon>
        <taxon>Magnoliopsida</taxon>
        <taxon>eudicotyledons</taxon>
        <taxon>Gunneridae</taxon>
        <taxon>Pentapetalae</taxon>
        <taxon>rosids</taxon>
        <taxon>malvids</taxon>
        <taxon>Brassicales</taxon>
        <taxon>Brassicaceae</taxon>
        <taxon>Brassiceae</taxon>
        <taxon>Brassica</taxon>
    </lineage>
</organism>